<accession>A0ABM8HR51</accession>
<dbReference type="NCBIfam" id="NF011055">
    <property type="entry name" value="PRK14487.1"/>
    <property type="match status" value="1"/>
</dbReference>
<feature type="domain" description="Cytochrome c" evidence="6">
    <location>
        <begin position="47"/>
        <end position="185"/>
    </location>
</feature>
<evidence type="ECO:0000256" key="4">
    <source>
        <dbReference type="PROSITE-ProRule" id="PRU00433"/>
    </source>
</evidence>
<reference evidence="7 8" key="1">
    <citation type="journal article" date="2016" name="C (Basel)">
        <title>Selective Growth of and Electricity Production by Marine Exoelectrogenic Bacteria in Self-Aggregated Hydrogel of Microbially Reduced Graphene Oxide.</title>
        <authorList>
            <person name="Yoshida N."/>
            <person name="Goto Y."/>
            <person name="Miyata Y."/>
        </authorList>
    </citation>
    <scope>NUCLEOTIDE SEQUENCE [LARGE SCALE GENOMIC DNA]</scope>
    <source>
        <strain evidence="7 8">NIT-T3</strain>
    </source>
</reference>
<dbReference type="Gene3D" id="1.10.760.10">
    <property type="entry name" value="Cytochrome c-like domain"/>
    <property type="match status" value="2"/>
</dbReference>
<reference evidence="7 8" key="2">
    <citation type="journal article" date="2021" name="Int. J. Syst. Evol. Microbiol.">
        <title>Isolation and Polyphasic Characterization of Desulfuromonas versatilis sp. Nov., an Electrogenic Bacteria Capable of Versatile Metabolism Isolated from a Graphene Oxide-Reducing Enrichment Culture.</title>
        <authorList>
            <person name="Xie L."/>
            <person name="Yoshida N."/>
            <person name="Ishii S."/>
            <person name="Meng L."/>
        </authorList>
    </citation>
    <scope>NUCLEOTIDE SEQUENCE [LARGE SCALE GENOMIC DNA]</scope>
    <source>
        <strain evidence="7 8">NIT-T3</strain>
    </source>
</reference>
<dbReference type="PROSITE" id="PS51007">
    <property type="entry name" value="CYTC"/>
    <property type="match status" value="2"/>
</dbReference>
<evidence type="ECO:0000259" key="6">
    <source>
        <dbReference type="PROSITE" id="PS51007"/>
    </source>
</evidence>
<feature type="transmembrane region" description="Helical" evidence="5">
    <location>
        <begin position="7"/>
        <end position="31"/>
    </location>
</feature>
<evidence type="ECO:0000256" key="5">
    <source>
        <dbReference type="SAM" id="Phobius"/>
    </source>
</evidence>
<keyword evidence="1 4" id="KW-0349">Heme</keyword>
<keyword evidence="8" id="KW-1185">Reference proteome</keyword>
<dbReference type="Pfam" id="PF02433">
    <property type="entry name" value="FixO"/>
    <property type="match status" value="1"/>
</dbReference>
<feature type="domain" description="Cytochrome c" evidence="6">
    <location>
        <begin position="211"/>
        <end position="288"/>
    </location>
</feature>
<dbReference type="PANTHER" id="PTHR35008">
    <property type="entry name" value="BLL4482 PROTEIN-RELATED"/>
    <property type="match status" value="1"/>
</dbReference>
<dbReference type="InterPro" id="IPR051459">
    <property type="entry name" value="Cytochrome_c-type_DH"/>
</dbReference>
<dbReference type="PANTHER" id="PTHR35008:SF4">
    <property type="entry name" value="BLL4482 PROTEIN"/>
    <property type="match status" value="1"/>
</dbReference>
<dbReference type="InterPro" id="IPR003468">
    <property type="entry name" value="Cyt_c_oxidase_monohaem-su/FixO"/>
</dbReference>
<keyword evidence="5" id="KW-1133">Transmembrane helix</keyword>
<organism evidence="7 8">
    <name type="scientific">Desulfuromonas versatilis</name>
    <dbReference type="NCBI Taxonomy" id="2802975"/>
    <lineage>
        <taxon>Bacteria</taxon>
        <taxon>Pseudomonadati</taxon>
        <taxon>Thermodesulfobacteriota</taxon>
        <taxon>Desulfuromonadia</taxon>
        <taxon>Desulfuromonadales</taxon>
        <taxon>Desulfuromonadaceae</taxon>
        <taxon>Desulfuromonas</taxon>
    </lineage>
</organism>
<dbReference type="InterPro" id="IPR036909">
    <property type="entry name" value="Cyt_c-like_dom_sf"/>
</dbReference>
<evidence type="ECO:0000313" key="8">
    <source>
        <dbReference type="Proteomes" id="UP001319827"/>
    </source>
</evidence>
<keyword evidence="5" id="KW-0472">Membrane</keyword>
<keyword evidence="2 4" id="KW-0479">Metal-binding</keyword>
<dbReference type="Proteomes" id="UP001319827">
    <property type="component" value="Chromosome"/>
</dbReference>
<dbReference type="InterPro" id="IPR009056">
    <property type="entry name" value="Cyt_c-like_dom"/>
</dbReference>
<dbReference type="Pfam" id="PF13442">
    <property type="entry name" value="Cytochrome_CBB3"/>
    <property type="match status" value="1"/>
</dbReference>
<dbReference type="RefSeq" id="WP_221250884.1">
    <property type="nucleotide sequence ID" value="NZ_AP024355.1"/>
</dbReference>
<dbReference type="SUPFAM" id="SSF46626">
    <property type="entry name" value="Cytochrome c"/>
    <property type="match status" value="2"/>
</dbReference>
<evidence type="ECO:0000256" key="1">
    <source>
        <dbReference type="ARBA" id="ARBA00022617"/>
    </source>
</evidence>
<evidence type="ECO:0000256" key="2">
    <source>
        <dbReference type="ARBA" id="ARBA00022723"/>
    </source>
</evidence>
<protein>
    <recommendedName>
        <fullName evidence="6">Cytochrome c domain-containing protein</fullName>
    </recommendedName>
</protein>
<keyword evidence="5" id="KW-0812">Transmembrane</keyword>
<evidence type="ECO:0000256" key="3">
    <source>
        <dbReference type="ARBA" id="ARBA00023004"/>
    </source>
</evidence>
<gene>
    <name evidence="7" type="ORF">DESUT3_04790</name>
</gene>
<sequence>MWEKKPVLLLLMATATILVGTLVTMVLPFAWVNTEADRIETVTPYTPLEQEGRDVYIREGCNNCHTQTVRPLVAEVLRYGDYSKSGEFVYDRPFLWGSRRTGPDLARIGGKYPDAWHYQHMSAPTSMVPRSNMPAYAFLNENQVDPGYTRRKMEVLGFPYSEEQIAALEGKTEMDAMVAYLQKLGSDIPWREAARTTLVGDLSNPYQGDSSVLDEGGRLYGQHCASCHGADFEGSDIAPDLQDVDMADAELYELLYNGIPDGGMPAFSTLGSDRVWKLVNFVKYHKRH</sequence>
<evidence type="ECO:0000313" key="7">
    <source>
        <dbReference type="EMBL" id="BCR03410.1"/>
    </source>
</evidence>
<name>A0ABM8HR51_9BACT</name>
<proteinExistence type="predicted"/>
<dbReference type="NCBIfam" id="TIGR00781">
    <property type="entry name" value="ccoO"/>
    <property type="match status" value="1"/>
</dbReference>
<dbReference type="EMBL" id="AP024355">
    <property type="protein sequence ID" value="BCR03410.1"/>
    <property type="molecule type" value="Genomic_DNA"/>
</dbReference>
<keyword evidence="3 4" id="KW-0408">Iron</keyword>